<feature type="signal peptide" evidence="2">
    <location>
        <begin position="1"/>
        <end position="24"/>
    </location>
</feature>
<evidence type="ECO:0000313" key="3">
    <source>
        <dbReference type="EMBL" id="MBB5055323.1"/>
    </source>
</evidence>
<organism evidence="3 4">
    <name type="scientific">Afipia massiliensis</name>
    <dbReference type="NCBI Taxonomy" id="211460"/>
    <lineage>
        <taxon>Bacteria</taxon>
        <taxon>Pseudomonadati</taxon>
        <taxon>Pseudomonadota</taxon>
        <taxon>Alphaproteobacteria</taxon>
        <taxon>Hyphomicrobiales</taxon>
        <taxon>Nitrobacteraceae</taxon>
        <taxon>Afipia</taxon>
    </lineage>
</organism>
<proteinExistence type="predicted"/>
<feature type="compositionally biased region" description="Basic and acidic residues" evidence="1">
    <location>
        <begin position="76"/>
        <end position="85"/>
    </location>
</feature>
<comment type="caution">
    <text evidence="3">The sequence shown here is derived from an EMBL/GenBank/DDBJ whole genome shotgun (WGS) entry which is preliminary data.</text>
</comment>
<evidence type="ECO:0000256" key="1">
    <source>
        <dbReference type="SAM" id="MobiDB-lite"/>
    </source>
</evidence>
<reference evidence="3 4" key="1">
    <citation type="submission" date="2020-08" db="EMBL/GenBank/DDBJ databases">
        <title>Genomic Encyclopedia of Type Strains, Phase IV (KMG-IV): sequencing the most valuable type-strain genomes for metagenomic binning, comparative biology and taxonomic classification.</title>
        <authorList>
            <person name="Goeker M."/>
        </authorList>
    </citation>
    <scope>NUCLEOTIDE SEQUENCE [LARGE SCALE GENOMIC DNA]</scope>
    <source>
        <strain evidence="3 4">DSM 17498</strain>
    </source>
</reference>
<accession>A0A840N5I3</accession>
<dbReference type="RefSeq" id="WP_347340011.1">
    <property type="nucleotide sequence ID" value="NZ_JACHIJ010000017.1"/>
</dbReference>
<protein>
    <submittedName>
        <fullName evidence="3">Uncharacterized protein</fullName>
    </submittedName>
</protein>
<gene>
    <name evidence="3" type="ORF">HNQ36_005334</name>
</gene>
<evidence type="ECO:0000313" key="4">
    <source>
        <dbReference type="Proteomes" id="UP000521227"/>
    </source>
</evidence>
<feature type="chain" id="PRO_5032824082" evidence="2">
    <location>
        <begin position="25"/>
        <end position="85"/>
    </location>
</feature>
<evidence type="ECO:0000256" key="2">
    <source>
        <dbReference type="SAM" id="SignalP"/>
    </source>
</evidence>
<sequence>MSMITRKMVVIAVAVQFMAIPAMAQGTTDQGNAHHYQGGPKTGVPHSTTHPKLQSKKTRVNTGTGGHHYQGGPKTEVPHHMGDKK</sequence>
<dbReference type="EMBL" id="JACHIJ010000017">
    <property type="protein sequence ID" value="MBB5055323.1"/>
    <property type="molecule type" value="Genomic_DNA"/>
</dbReference>
<name>A0A840N5I3_9BRAD</name>
<dbReference type="AlphaFoldDB" id="A0A840N5I3"/>
<feature type="region of interest" description="Disordered" evidence="1">
    <location>
        <begin position="27"/>
        <end position="85"/>
    </location>
</feature>
<dbReference type="Proteomes" id="UP000521227">
    <property type="component" value="Unassembled WGS sequence"/>
</dbReference>
<keyword evidence="2" id="KW-0732">Signal</keyword>